<comment type="caution">
    <text evidence="7">The sequence shown here is derived from an EMBL/GenBank/DDBJ whole genome shotgun (WGS) entry which is preliminary data.</text>
</comment>
<evidence type="ECO:0000259" key="6">
    <source>
        <dbReference type="PROSITE" id="PS50977"/>
    </source>
</evidence>
<protein>
    <recommendedName>
        <fullName evidence="6">HTH tetR-type domain-containing protein</fullName>
    </recommendedName>
</protein>
<proteinExistence type="predicted"/>
<dbReference type="PROSITE" id="PS50977">
    <property type="entry name" value="HTH_TETR_2"/>
    <property type="match status" value="1"/>
</dbReference>
<dbReference type="EMBL" id="BMZQ01000002">
    <property type="protein sequence ID" value="GHD16424.1"/>
    <property type="molecule type" value="Genomic_DNA"/>
</dbReference>
<dbReference type="PANTHER" id="PTHR30055">
    <property type="entry name" value="HTH-TYPE TRANSCRIPTIONAL REGULATOR RUTR"/>
    <property type="match status" value="1"/>
</dbReference>
<dbReference type="InterPro" id="IPR050109">
    <property type="entry name" value="HTH-type_TetR-like_transc_reg"/>
</dbReference>
<dbReference type="GO" id="GO:0000976">
    <property type="term" value="F:transcription cis-regulatory region binding"/>
    <property type="evidence" value="ECO:0007669"/>
    <property type="project" value="TreeGrafter"/>
</dbReference>
<evidence type="ECO:0000256" key="4">
    <source>
        <dbReference type="PROSITE-ProRule" id="PRU00335"/>
    </source>
</evidence>
<feature type="compositionally biased region" description="Basic and acidic residues" evidence="5">
    <location>
        <begin position="14"/>
        <end position="32"/>
    </location>
</feature>
<dbReference type="PANTHER" id="PTHR30055:SF240">
    <property type="entry name" value="HTH-TYPE TRANSCRIPTIONAL REGULATOR ACRR"/>
    <property type="match status" value="1"/>
</dbReference>
<name>A0A8J3GKX2_9HYPH</name>
<dbReference type="PRINTS" id="PR00455">
    <property type="entry name" value="HTHTETR"/>
</dbReference>
<dbReference type="InterPro" id="IPR036271">
    <property type="entry name" value="Tet_transcr_reg_TetR-rel_C_sf"/>
</dbReference>
<dbReference type="SUPFAM" id="SSF48498">
    <property type="entry name" value="Tetracyclin repressor-like, C-terminal domain"/>
    <property type="match status" value="1"/>
</dbReference>
<gene>
    <name evidence="7" type="ORF">GCM10016234_24530</name>
</gene>
<dbReference type="RefSeq" id="WP_189504231.1">
    <property type="nucleotide sequence ID" value="NZ_BMZQ01000002.1"/>
</dbReference>
<evidence type="ECO:0000256" key="3">
    <source>
        <dbReference type="ARBA" id="ARBA00023163"/>
    </source>
</evidence>
<dbReference type="GO" id="GO:0003700">
    <property type="term" value="F:DNA-binding transcription factor activity"/>
    <property type="evidence" value="ECO:0007669"/>
    <property type="project" value="TreeGrafter"/>
</dbReference>
<evidence type="ECO:0000256" key="1">
    <source>
        <dbReference type="ARBA" id="ARBA00023015"/>
    </source>
</evidence>
<dbReference type="Gene3D" id="1.10.357.10">
    <property type="entry name" value="Tetracycline Repressor, domain 2"/>
    <property type="match status" value="1"/>
</dbReference>
<dbReference type="InterPro" id="IPR001647">
    <property type="entry name" value="HTH_TetR"/>
</dbReference>
<dbReference type="AlphaFoldDB" id="A0A8J3GKX2"/>
<dbReference type="Pfam" id="PF17932">
    <property type="entry name" value="TetR_C_24"/>
    <property type="match status" value="1"/>
</dbReference>
<dbReference type="InterPro" id="IPR041490">
    <property type="entry name" value="KstR2_TetR_C"/>
</dbReference>
<accession>A0A8J3GKX2</accession>
<feature type="domain" description="HTH tetR-type" evidence="6">
    <location>
        <begin position="38"/>
        <end position="98"/>
    </location>
</feature>
<reference evidence="7" key="2">
    <citation type="submission" date="2020-09" db="EMBL/GenBank/DDBJ databases">
        <authorList>
            <person name="Sun Q."/>
            <person name="Kim S."/>
        </authorList>
    </citation>
    <scope>NUCLEOTIDE SEQUENCE</scope>
    <source>
        <strain evidence="7">KCTC 42249</strain>
    </source>
</reference>
<feature type="DNA-binding region" description="H-T-H motif" evidence="4">
    <location>
        <begin position="61"/>
        <end position="80"/>
    </location>
</feature>
<keyword evidence="2 4" id="KW-0238">DNA-binding</keyword>
<keyword evidence="8" id="KW-1185">Reference proteome</keyword>
<keyword evidence="1" id="KW-0805">Transcription regulation</keyword>
<dbReference type="SUPFAM" id="SSF46689">
    <property type="entry name" value="Homeodomain-like"/>
    <property type="match status" value="1"/>
</dbReference>
<dbReference type="InterPro" id="IPR009057">
    <property type="entry name" value="Homeodomain-like_sf"/>
</dbReference>
<organism evidence="7 8">
    <name type="scientific">Tianweitania populi</name>
    <dbReference type="NCBI Taxonomy" id="1607949"/>
    <lineage>
        <taxon>Bacteria</taxon>
        <taxon>Pseudomonadati</taxon>
        <taxon>Pseudomonadota</taxon>
        <taxon>Alphaproteobacteria</taxon>
        <taxon>Hyphomicrobiales</taxon>
        <taxon>Phyllobacteriaceae</taxon>
        <taxon>Tianweitania</taxon>
    </lineage>
</organism>
<sequence length="223" mass="24626">MTSLPQKTTRIAAKAKDGKRAPRDSRGEKAAEDDASTGARRRQIMQEAARLFGTRGFEATTIRDIASATGILGGSIYYHFASKEDIFVAVHGAGMEKITQAVLDAIEGVDDPWNRLEAAAVAHCTDLLDSSEVPVIVSPYYSESLKGLRETLVAQRDRYETVIAGLVEALDLPSEIDRSLFRLNFLGALNWMPTWYRADSRLSPAEIGRQMVLSLRPRKQDLT</sequence>
<dbReference type="Pfam" id="PF00440">
    <property type="entry name" value="TetR_N"/>
    <property type="match status" value="1"/>
</dbReference>
<feature type="region of interest" description="Disordered" evidence="5">
    <location>
        <begin position="1"/>
        <end position="40"/>
    </location>
</feature>
<evidence type="ECO:0000313" key="7">
    <source>
        <dbReference type="EMBL" id="GHD16424.1"/>
    </source>
</evidence>
<dbReference type="Proteomes" id="UP000630142">
    <property type="component" value="Unassembled WGS sequence"/>
</dbReference>
<reference evidence="7" key="1">
    <citation type="journal article" date="2014" name="Int. J. Syst. Evol. Microbiol.">
        <title>Complete genome sequence of Corynebacterium casei LMG S-19264T (=DSM 44701T), isolated from a smear-ripened cheese.</title>
        <authorList>
            <consortium name="US DOE Joint Genome Institute (JGI-PGF)"/>
            <person name="Walter F."/>
            <person name="Albersmeier A."/>
            <person name="Kalinowski J."/>
            <person name="Ruckert C."/>
        </authorList>
    </citation>
    <scope>NUCLEOTIDE SEQUENCE</scope>
    <source>
        <strain evidence="7">KCTC 42249</strain>
    </source>
</reference>
<evidence type="ECO:0000313" key="8">
    <source>
        <dbReference type="Proteomes" id="UP000630142"/>
    </source>
</evidence>
<evidence type="ECO:0000256" key="2">
    <source>
        <dbReference type="ARBA" id="ARBA00023125"/>
    </source>
</evidence>
<keyword evidence="3" id="KW-0804">Transcription</keyword>
<evidence type="ECO:0000256" key="5">
    <source>
        <dbReference type="SAM" id="MobiDB-lite"/>
    </source>
</evidence>